<dbReference type="SUPFAM" id="SSF56731">
    <property type="entry name" value="DNA primase core"/>
    <property type="match status" value="1"/>
</dbReference>
<dbReference type="Pfam" id="PF13155">
    <property type="entry name" value="Toprim_2"/>
    <property type="match status" value="1"/>
</dbReference>
<organism evidence="2 3">
    <name type="scientific">Candidatus Falkowbacteria bacterium RIFOXYD2_FULL_34_120</name>
    <dbReference type="NCBI Taxonomy" id="1798007"/>
    <lineage>
        <taxon>Bacteria</taxon>
        <taxon>Candidatus Falkowiibacteriota</taxon>
    </lineage>
</organism>
<evidence type="ECO:0000259" key="1">
    <source>
        <dbReference type="PROSITE" id="PS50880"/>
    </source>
</evidence>
<sequence length="130" mass="14720">MLQNFGIPAITSTAGAGNFKKEWIEELSELKKIYVCFDKDEAGEKGASKLIKQLEENLPDTTIYTITLPDRMTDGKDITDYFINYDGNPDELIYELSEQVAGKKQFDISKFKSLDSRELVDILGLTIKKD</sequence>
<dbReference type="Gene3D" id="3.40.1360.10">
    <property type="match status" value="1"/>
</dbReference>
<gene>
    <name evidence="2" type="ORF">A2531_03665</name>
</gene>
<feature type="domain" description="Toprim" evidence="1">
    <location>
        <begin position="1"/>
        <end position="69"/>
    </location>
</feature>
<name>A0A1F5TPY2_9BACT</name>
<dbReference type="InterPro" id="IPR006171">
    <property type="entry name" value="TOPRIM_dom"/>
</dbReference>
<dbReference type="CDD" id="cd01029">
    <property type="entry name" value="TOPRIM_primases"/>
    <property type="match status" value="1"/>
</dbReference>
<dbReference type="InterPro" id="IPR034154">
    <property type="entry name" value="TOPRIM_DnaG/twinkle"/>
</dbReference>
<dbReference type="AlphaFoldDB" id="A0A1F5TPY2"/>
<dbReference type="EMBL" id="MFGO01000015">
    <property type="protein sequence ID" value="OGF41025.1"/>
    <property type="molecule type" value="Genomic_DNA"/>
</dbReference>
<proteinExistence type="predicted"/>
<protein>
    <recommendedName>
        <fullName evidence="1">Toprim domain-containing protein</fullName>
    </recommendedName>
</protein>
<comment type="caution">
    <text evidence="2">The sequence shown here is derived from an EMBL/GenBank/DDBJ whole genome shotgun (WGS) entry which is preliminary data.</text>
</comment>
<dbReference type="PROSITE" id="PS50880">
    <property type="entry name" value="TOPRIM"/>
    <property type="match status" value="1"/>
</dbReference>
<dbReference type="Proteomes" id="UP000177579">
    <property type="component" value="Unassembled WGS sequence"/>
</dbReference>
<reference evidence="2 3" key="1">
    <citation type="journal article" date="2016" name="Nat. Commun.">
        <title>Thousands of microbial genomes shed light on interconnected biogeochemical processes in an aquifer system.</title>
        <authorList>
            <person name="Anantharaman K."/>
            <person name="Brown C.T."/>
            <person name="Hug L.A."/>
            <person name="Sharon I."/>
            <person name="Castelle C.J."/>
            <person name="Probst A.J."/>
            <person name="Thomas B.C."/>
            <person name="Singh A."/>
            <person name="Wilkins M.J."/>
            <person name="Karaoz U."/>
            <person name="Brodie E.L."/>
            <person name="Williams K.H."/>
            <person name="Hubbard S.S."/>
            <person name="Banfield J.F."/>
        </authorList>
    </citation>
    <scope>NUCLEOTIDE SEQUENCE [LARGE SCALE GENOMIC DNA]</scope>
</reference>
<evidence type="ECO:0000313" key="2">
    <source>
        <dbReference type="EMBL" id="OGF41025.1"/>
    </source>
</evidence>
<accession>A0A1F5TPY2</accession>
<evidence type="ECO:0000313" key="3">
    <source>
        <dbReference type="Proteomes" id="UP000177579"/>
    </source>
</evidence>